<dbReference type="AlphaFoldDB" id="A0A1E5GIA3"/>
<dbReference type="RefSeq" id="WP_069664157.1">
    <property type="nucleotide sequence ID" value="NZ_JBHUJJ010000001.1"/>
</dbReference>
<accession>A0A1E5GIA3</accession>
<reference evidence="3" key="1">
    <citation type="submission" date="2016-09" db="EMBL/GenBank/DDBJ databases">
        <authorList>
            <person name="Gulvik C.A."/>
        </authorList>
    </citation>
    <scope>NUCLEOTIDE SEQUENCE [LARGE SCALE GENOMIC DNA]</scope>
    <source>
        <strain evidence="3">LMG 8895</strain>
    </source>
</reference>
<keyword evidence="1" id="KW-0472">Membrane</keyword>
<dbReference type="Proteomes" id="UP000095094">
    <property type="component" value="Unassembled WGS sequence"/>
</dbReference>
<keyword evidence="1" id="KW-1133">Transmembrane helix</keyword>
<organism evidence="2 3">
    <name type="scientific">Enterococcus termitis</name>
    <dbReference type="NCBI Taxonomy" id="332950"/>
    <lineage>
        <taxon>Bacteria</taxon>
        <taxon>Bacillati</taxon>
        <taxon>Bacillota</taxon>
        <taxon>Bacilli</taxon>
        <taxon>Lactobacillales</taxon>
        <taxon>Enterococcaceae</taxon>
        <taxon>Enterococcus</taxon>
    </lineage>
</organism>
<dbReference type="Pfam" id="PF10960">
    <property type="entry name" value="Holin_BhlA"/>
    <property type="match status" value="1"/>
</dbReference>
<name>A0A1E5GIA3_9ENTE</name>
<evidence type="ECO:0008006" key="4">
    <source>
        <dbReference type="Google" id="ProtNLM"/>
    </source>
</evidence>
<feature type="transmembrane region" description="Helical" evidence="1">
    <location>
        <begin position="6"/>
        <end position="26"/>
    </location>
</feature>
<comment type="caution">
    <text evidence="2">The sequence shown here is derived from an EMBL/GenBank/DDBJ whole genome shotgun (WGS) entry which is preliminary data.</text>
</comment>
<gene>
    <name evidence="2" type="ORF">BCR25_07930</name>
</gene>
<keyword evidence="1" id="KW-0812">Transmembrane</keyword>
<keyword evidence="3" id="KW-1185">Reference proteome</keyword>
<evidence type="ECO:0000313" key="2">
    <source>
        <dbReference type="EMBL" id="OEG12456.1"/>
    </source>
</evidence>
<sequence>MGIEPLLANATEISFAVLFVALFIWVMRKNDERENRYLKRLDDKNKVITEQQQFISDQTKTMSEISETVKETSNNVREITIEIHSIKEQIKK</sequence>
<evidence type="ECO:0000313" key="3">
    <source>
        <dbReference type="Proteomes" id="UP000095094"/>
    </source>
</evidence>
<dbReference type="InterPro" id="IPR024405">
    <property type="entry name" value="Phage_BhlA/UviB"/>
</dbReference>
<proteinExistence type="predicted"/>
<protein>
    <recommendedName>
        <fullName evidence="4">Holin</fullName>
    </recommendedName>
</protein>
<dbReference type="EMBL" id="MIJY01000034">
    <property type="protein sequence ID" value="OEG12456.1"/>
    <property type="molecule type" value="Genomic_DNA"/>
</dbReference>
<dbReference type="OrthoDB" id="2361545at2"/>
<evidence type="ECO:0000256" key="1">
    <source>
        <dbReference type="SAM" id="Phobius"/>
    </source>
</evidence>